<sequence length="929" mass="104097">MRLVNQGQLDLFVSLVVSLYLRGYNYDPAFLLCVYVGGALYKKVPPLCLKPLFKANTTLLPPGWDDGLSISAICQLVKKTTPATRSKSTFPPDDKLAELLSCPENDLLAKELFPPRTKEDLAIRVCRMGDVIEFAARRGLLESVEATLKLCRGYDYALTNNLLVARLCFGELWWKMTQDSGLFDSDAEHFRVAAKTLSDIVKKRETELSDYDRVSLYESACLYGAMCPPVPGWDPVVETHDLATGGQVAHGLLWGPVYTPTSVLESIRGLAKYTEARPHDVRTLESWLLACEWERSGSSTMGKVEYEAFDGAVWKRGHFRARKNLVLDVIEPEDILQTVRSHATQDNKALVKSEFGKIRLAVSAPLPVYLQQAYLYSVAGCPYLNWPGNTLEESLEEEMSRNERTIVLMRRGFFALPYDFSRFDHQPTTPEILEFQRITFTRALLNANPWQSQDIKLIEHLLELSFDAATLTTPPGICEPTTFRVTGGLMSGLRSTSAVGSGWNSVLGEMSRDIAAQFRGPGGRLLTWQIVRGDDTQVVSEKYLDVLAVKIGYDALGAEANESKFTLRQGRTEFLRVETGAVSRCYPCRTVPLINQQKPWSGRPDSDDASAARVMKVVNVLSRRVDDPRLILDFGRFVAEKMVTKKGVDVRLLSIPVSLGGLGLLPWDGKWAVESWNRKPQVQVRVLNTTAFRLRKVYDHYSSFGIRIKHGEAEKLADQSTRQKITTDDLLEVAGMVRRLRRSELARRSIVQVNASFPILCSDTTYYLELVNVAKSMKVTEGQYRVLATRCKIAQSRAAPLFASEKRNTDRVMAITQLAAVRRCTAGKLLRQHVPTFYRKLVQVEKGLKLRRASAIDYLLGNMSVPGADWMPPCVPRLAAMAGAVLLSELSARKAPQRCVDSLRWYGLGVQWFARAMLDSEYGVALLHI</sequence>
<evidence type="ECO:0000256" key="8">
    <source>
        <dbReference type="RuleBase" id="RU364050"/>
    </source>
</evidence>
<dbReference type="InterPro" id="IPR001795">
    <property type="entry name" value="RNA-dir_pol_luteovirus"/>
</dbReference>
<evidence type="ECO:0000259" key="9">
    <source>
        <dbReference type="PROSITE" id="PS50507"/>
    </source>
</evidence>
<evidence type="ECO:0000256" key="6">
    <source>
        <dbReference type="ARBA" id="ARBA00022953"/>
    </source>
</evidence>
<keyword evidence="2 8" id="KW-0696">RNA-directed RNA polymerase</keyword>
<comment type="catalytic activity">
    <reaction evidence="7 8">
        <text>RNA(n) + a ribonucleoside 5'-triphosphate = RNA(n+1) + diphosphate</text>
        <dbReference type="Rhea" id="RHEA:21248"/>
        <dbReference type="Rhea" id="RHEA-COMP:14527"/>
        <dbReference type="Rhea" id="RHEA-COMP:17342"/>
        <dbReference type="ChEBI" id="CHEBI:33019"/>
        <dbReference type="ChEBI" id="CHEBI:61557"/>
        <dbReference type="ChEBI" id="CHEBI:140395"/>
        <dbReference type="EC" id="2.7.7.48"/>
    </reaction>
</comment>
<accession>A0A9E8A9Q6</accession>
<evidence type="ECO:0000313" key="10">
    <source>
        <dbReference type="EMBL" id="UYL95644.1"/>
    </source>
</evidence>
<keyword evidence="4 8" id="KW-0548">Nucleotidyltransferase</keyword>
<dbReference type="GO" id="GO:0006351">
    <property type="term" value="P:DNA-templated transcription"/>
    <property type="evidence" value="ECO:0007669"/>
    <property type="project" value="InterPro"/>
</dbReference>
<protein>
    <recommendedName>
        <fullName evidence="8">RNA-directed RNA polymerase</fullName>
        <ecNumber evidence="8">2.7.7.48</ecNumber>
    </recommendedName>
</protein>
<reference evidence="10" key="1">
    <citation type="submission" date="2022-05" db="EMBL/GenBank/DDBJ databases">
        <authorList>
            <person name="Cao W."/>
            <person name="Jia N."/>
            <person name="Lam T.T.-Y."/>
            <person name="Ni X."/>
            <person name="Liu J."/>
        </authorList>
    </citation>
    <scope>NUCLEOTIDE SEQUENCE</scope>
    <source>
        <strain evidence="10">TIGMIC 5</strain>
    </source>
</reference>
<keyword evidence="6 8" id="KW-0693">Viral RNA replication</keyword>
<organism evidence="10">
    <name type="scientific">Kashgar Totiv tick virus 1</name>
    <dbReference type="NCBI Taxonomy" id="2972343"/>
    <lineage>
        <taxon>Viruses</taxon>
        <taxon>Riboviria</taxon>
        <taxon>Orthornavirae</taxon>
        <taxon>Duplornaviricota</taxon>
        <taxon>Chrymotiviricetes</taxon>
        <taxon>Ghabrivirales</taxon>
        <taxon>Totiviridae</taxon>
    </lineage>
</organism>
<dbReference type="EC" id="2.7.7.48" evidence="8"/>
<dbReference type="InterPro" id="IPR043502">
    <property type="entry name" value="DNA/RNA_pol_sf"/>
</dbReference>
<evidence type="ECO:0000256" key="3">
    <source>
        <dbReference type="ARBA" id="ARBA00022679"/>
    </source>
</evidence>
<dbReference type="EMBL" id="ON746541">
    <property type="protein sequence ID" value="UYL95644.1"/>
    <property type="molecule type" value="Genomic_RNA"/>
</dbReference>
<dbReference type="SUPFAM" id="SSF56672">
    <property type="entry name" value="DNA/RNA polymerases"/>
    <property type="match status" value="1"/>
</dbReference>
<dbReference type="GO" id="GO:0003968">
    <property type="term" value="F:RNA-directed RNA polymerase activity"/>
    <property type="evidence" value="ECO:0007669"/>
    <property type="project" value="UniProtKB-KW"/>
</dbReference>
<dbReference type="GO" id="GO:0003723">
    <property type="term" value="F:RNA binding"/>
    <property type="evidence" value="ECO:0007669"/>
    <property type="project" value="InterPro"/>
</dbReference>
<comment type="similarity">
    <text evidence="1">Belongs to the totiviridae RNA-directed RNA polymerase family.</text>
</comment>
<dbReference type="Pfam" id="PF02123">
    <property type="entry name" value="RdRP_4"/>
    <property type="match status" value="1"/>
</dbReference>
<keyword evidence="5 8" id="KW-0547">Nucleotide-binding</keyword>
<feature type="domain" description="RdRp catalytic" evidence="9">
    <location>
        <begin position="413"/>
        <end position="548"/>
    </location>
</feature>
<evidence type="ECO:0000256" key="1">
    <source>
        <dbReference type="ARBA" id="ARBA00010455"/>
    </source>
</evidence>
<evidence type="ECO:0000256" key="7">
    <source>
        <dbReference type="ARBA" id="ARBA00048744"/>
    </source>
</evidence>
<dbReference type="GO" id="GO:0000166">
    <property type="term" value="F:nucleotide binding"/>
    <property type="evidence" value="ECO:0007669"/>
    <property type="project" value="UniProtKB-KW"/>
</dbReference>
<evidence type="ECO:0000256" key="4">
    <source>
        <dbReference type="ARBA" id="ARBA00022695"/>
    </source>
</evidence>
<proteinExistence type="inferred from homology"/>
<evidence type="ECO:0000256" key="5">
    <source>
        <dbReference type="ARBA" id="ARBA00022741"/>
    </source>
</evidence>
<dbReference type="PROSITE" id="PS50507">
    <property type="entry name" value="RDRP_SSRNA_POS"/>
    <property type="match status" value="1"/>
</dbReference>
<evidence type="ECO:0000256" key="2">
    <source>
        <dbReference type="ARBA" id="ARBA00022484"/>
    </source>
</evidence>
<keyword evidence="3 8" id="KW-0808">Transferase</keyword>
<dbReference type="GO" id="GO:0039694">
    <property type="term" value="P:viral RNA genome replication"/>
    <property type="evidence" value="ECO:0007669"/>
    <property type="project" value="InterPro"/>
</dbReference>
<name>A0A9E8A9Q6_9VIRU</name>
<dbReference type="InterPro" id="IPR007094">
    <property type="entry name" value="RNA-dir_pol_PSvirus"/>
</dbReference>